<feature type="compositionally biased region" description="Low complexity" evidence="1">
    <location>
        <begin position="202"/>
        <end position="219"/>
    </location>
</feature>
<evidence type="ECO:0000256" key="1">
    <source>
        <dbReference type="SAM" id="MobiDB-lite"/>
    </source>
</evidence>
<feature type="region of interest" description="Disordered" evidence="1">
    <location>
        <begin position="199"/>
        <end position="219"/>
    </location>
</feature>
<gene>
    <name evidence="3" type="ORF">UFOPK3376_01829</name>
</gene>
<name>A0A6J7EUD1_9ZZZZ</name>
<evidence type="ECO:0000313" key="3">
    <source>
        <dbReference type="EMBL" id="CAB4883699.1"/>
    </source>
</evidence>
<feature type="transmembrane region" description="Helical" evidence="2">
    <location>
        <begin position="40"/>
        <end position="60"/>
    </location>
</feature>
<dbReference type="EMBL" id="CAFBLP010000046">
    <property type="protein sequence ID" value="CAB4883699.1"/>
    <property type="molecule type" value="Genomic_DNA"/>
</dbReference>
<keyword evidence="2" id="KW-0812">Transmembrane</keyword>
<sequence>MNEIDDVLSESMRRRAAEARLGGGSMVDVQRRVVRRRRRLASVASAMLVLPALVGLGVVIGQHSTRSNISAAASNDAAPPAAAAVASSDAPCSLSLPVGVTPAPCATSNGLAMSCAVGGGSGMVGLGAPDVERLDVAPPDPATAPTAPSGTVVPDTAPATTVPPATGPMNTYPVIVPMPVECPIGACASGVMSLPTQPAEVGASGSGTAPDGATGDATTVPPAAGFTTPADPVVIAPGSVPPDAGTNVVATTGTTVSVASPGDCAGHTSWTCTGEITTPSTQPGWRDFTQCEPVFPTVDGTTTIESGTVVVVTPTP</sequence>
<protein>
    <submittedName>
        <fullName evidence="3">Unannotated protein</fullName>
    </submittedName>
</protein>
<dbReference type="AlphaFoldDB" id="A0A6J7EUD1"/>
<proteinExistence type="predicted"/>
<keyword evidence="2" id="KW-1133">Transmembrane helix</keyword>
<keyword evidence="2" id="KW-0472">Membrane</keyword>
<accession>A0A6J7EUD1</accession>
<organism evidence="3">
    <name type="scientific">freshwater metagenome</name>
    <dbReference type="NCBI Taxonomy" id="449393"/>
    <lineage>
        <taxon>unclassified sequences</taxon>
        <taxon>metagenomes</taxon>
        <taxon>ecological metagenomes</taxon>
    </lineage>
</organism>
<reference evidence="3" key="1">
    <citation type="submission" date="2020-05" db="EMBL/GenBank/DDBJ databases">
        <authorList>
            <person name="Chiriac C."/>
            <person name="Salcher M."/>
            <person name="Ghai R."/>
            <person name="Kavagutti S V."/>
        </authorList>
    </citation>
    <scope>NUCLEOTIDE SEQUENCE</scope>
</reference>
<evidence type="ECO:0000256" key="2">
    <source>
        <dbReference type="SAM" id="Phobius"/>
    </source>
</evidence>